<keyword evidence="3" id="KW-1185">Reference proteome</keyword>
<dbReference type="InterPro" id="IPR016181">
    <property type="entry name" value="Acyl_CoA_acyltransferase"/>
</dbReference>
<feature type="domain" description="N-acetyltransferase" evidence="1">
    <location>
        <begin position="3"/>
        <end position="146"/>
    </location>
</feature>
<accession>A0A6N7XE82</accession>
<dbReference type="InterPro" id="IPR000182">
    <property type="entry name" value="GNAT_dom"/>
</dbReference>
<proteinExistence type="predicted"/>
<dbReference type="Proteomes" id="UP000469523">
    <property type="component" value="Unassembled WGS sequence"/>
</dbReference>
<dbReference type="PROSITE" id="PS51186">
    <property type="entry name" value="GNAT"/>
    <property type="match status" value="1"/>
</dbReference>
<dbReference type="InterPro" id="IPR027455">
    <property type="entry name" value="Sper_AcTfrase_N"/>
</dbReference>
<evidence type="ECO:0000313" key="2">
    <source>
        <dbReference type="EMBL" id="MSU00371.1"/>
    </source>
</evidence>
<evidence type="ECO:0000313" key="3">
    <source>
        <dbReference type="Proteomes" id="UP000469523"/>
    </source>
</evidence>
<reference evidence="2 3" key="1">
    <citation type="submission" date="2019-09" db="EMBL/GenBank/DDBJ databases">
        <title>In-depth cultivation of the pig gut microbiome towards novel bacterial diversity and tailored functional studies.</title>
        <authorList>
            <person name="Wylensek D."/>
            <person name="Hitch T.C.A."/>
            <person name="Clavel T."/>
        </authorList>
    </citation>
    <scope>NUCLEOTIDE SEQUENCE [LARGE SCALE GENOMIC DNA]</scope>
    <source>
        <strain evidence="2 3">WCA3-693-APC-4?</strain>
    </source>
</reference>
<keyword evidence="2" id="KW-0808">Transferase</keyword>
<organism evidence="2 3">
    <name type="scientific">Tissierella pigra</name>
    <dbReference type="NCBI Taxonomy" id="2607614"/>
    <lineage>
        <taxon>Bacteria</taxon>
        <taxon>Bacillati</taxon>
        <taxon>Bacillota</taxon>
        <taxon>Tissierellia</taxon>
        <taxon>Tissierellales</taxon>
        <taxon>Tissierellaceae</taxon>
        <taxon>Tissierella</taxon>
    </lineage>
</organism>
<dbReference type="SUPFAM" id="SSF55729">
    <property type="entry name" value="Acyl-CoA N-acyltransferases (Nat)"/>
    <property type="match status" value="1"/>
</dbReference>
<dbReference type="RefSeq" id="WP_154438797.1">
    <property type="nucleotide sequence ID" value="NZ_JAHLPJ010000001.1"/>
</dbReference>
<evidence type="ECO:0000259" key="1">
    <source>
        <dbReference type="PROSITE" id="PS51186"/>
    </source>
</evidence>
<comment type="caution">
    <text evidence="2">The sequence shown here is derived from an EMBL/GenBank/DDBJ whole genome shotgun (WGS) entry which is preliminary data.</text>
</comment>
<gene>
    <name evidence="2" type="ORF">FYJ83_02685</name>
</gene>
<dbReference type="GO" id="GO:0016747">
    <property type="term" value="F:acyltransferase activity, transferring groups other than amino-acyl groups"/>
    <property type="evidence" value="ECO:0007669"/>
    <property type="project" value="InterPro"/>
</dbReference>
<dbReference type="Gene3D" id="1.10.287.900">
    <property type="entry name" value="The crystal structure of the spermine/spermidine acetyltransferase from enterococcus faecali"/>
    <property type="match status" value="1"/>
</dbReference>
<dbReference type="PANTHER" id="PTHR43617:SF34">
    <property type="entry name" value="PUTATIVE-RELATED"/>
    <property type="match status" value="1"/>
</dbReference>
<dbReference type="PANTHER" id="PTHR43617">
    <property type="entry name" value="L-AMINO ACID N-ACETYLTRANSFERASE"/>
    <property type="match status" value="1"/>
</dbReference>
<dbReference type="Gene3D" id="3.40.630.30">
    <property type="match status" value="1"/>
</dbReference>
<protein>
    <submittedName>
        <fullName evidence="2">GNAT family N-acetyltransferase</fullName>
    </submittedName>
</protein>
<dbReference type="AlphaFoldDB" id="A0A6N7XE82"/>
<dbReference type="Pfam" id="PF00583">
    <property type="entry name" value="Acetyltransf_1"/>
    <property type="match status" value="1"/>
</dbReference>
<name>A0A6N7XE82_9FIRM</name>
<sequence>MNILFKDINKTNEDMVRNIKLNPNQEGFIETVEECLREANEYKEWCPVAIYNDDEVIGFAMYGSFGPNRDTWIDRIMIDRKYQGKGYGKTAMLNLIEIVSKKYGVNTVYLSIIEENRIAYELYKSIGFEYINEKDINGELIFKYTI</sequence>
<dbReference type="EMBL" id="VUNQ01000003">
    <property type="protein sequence ID" value="MSU00371.1"/>
    <property type="molecule type" value="Genomic_DNA"/>
</dbReference>
<dbReference type="CDD" id="cd04301">
    <property type="entry name" value="NAT_SF"/>
    <property type="match status" value="1"/>
</dbReference>
<dbReference type="InterPro" id="IPR050276">
    <property type="entry name" value="MshD_Acetyltransferase"/>
</dbReference>